<proteinExistence type="predicted"/>
<dbReference type="EMBL" id="JADIME010000026">
    <property type="protein sequence ID" value="MBO8464823.1"/>
    <property type="molecule type" value="Genomic_DNA"/>
</dbReference>
<dbReference type="Proteomes" id="UP000823597">
    <property type="component" value="Unassembled WGS sequence"/>
</dbReference>
<comment type="caution">
    <text evidence="2">The sequence shown here is derived from an EMBL/GenBank/DDBJ whole genome shotgun (WGS) entry which is preliminary data.</text>
</comment>
<reference evidence="2" key="2">
    <citation type="journal article" date="2021" name="PeerJ">
        <title>Extensive microbial diversity within the chicken gut microbiome revealed by metagenomics and culture.</title>
        <authorList>
            <person name="Gilroy R."/>
            <person name="Ravi A."/>
            <person name="Getino M."/>
            <person name="Pursley I."/>
            <person name="Horton D.L."/>
            <person name="Alikhan N.F."/>
            <person name="Baker D."/>
            <person name="Gharbi K."/>
            <person name="Hall N."/>
            <person name="Watson M."/>
            <person name="Adriaenssens E.M."/>
            <person name="Foster-Nyarko E."/>
            <person name="Jarju S."/>
            <person name="Secka A."/>
            <person name="Antonio M."/>
            <person name="Oren A."/>
            <person name="Chaudhuri R.R."/>
            <person name="La Ragione R."/>
            <person name="Hildebrand F."/>
            <person name="Pallen M.J."/>
        </authorList>
    </citation>
    <scope>NUCLEOTIDE SEQUENCE</scope>
    <source>
        <strain evidence="2">10037</strain>
    </source>
</reference>
<reference evidence="2" key="1">
    <citation type="submission" date="2020-10" db="EMBL/GenBank/DDBJ databases">
        <authorList>
            <person name="Gilroy R."/>
        </authorList>
    </citation>
    <scope>NUCLEOTIDE SEQUENCE</scope>
    <source>
        <strain evidence="2">10037</strain>
    </source>
</reference>
<keyword evidence="1" id="KW-0732">Signal</keyword>
<dbReference type="AlphaFoldDB" id="A0A9D9N8V5"/>
<evidence type="ECO:0000313" key="3">
    <source>
        <dbReference type="Proteomes" id="UP000823597"/>
    </source>
</evidence>
<evidence type="ECO:0000256" key="1">
    <source>
        <dbReference type="SAM" id="SignalP"/>
    </source>
</evidence>
<organism evidence="2 3">
    <name type="scientific">Candidatus Merdivivens pullistercoris</name>
    <dbReference type="NCBI Taxonomy" id="2840873"/>
    <lineage>
        <taxon>Bacteria</taxon>
        <taxon>Pseudomonadati</taxon>
        <taxon>Bacteroidota</taxon>
        <taxon>Bacteroidia</taxon>
        <taxon>Bacteroidales</taxon>
        <taxon>Muribaculaceae</taxon>
        <taxon>Muribaculaceae incertae sedis</taxon>
        <taxon>Candidatus Merdivivens</taxon>
    </lineage>
</organism>
<feature type="chain" id="PRO_5038782811" evidence="1">
    <location>
        <begin position="21"/>
        <end position="201"/>
    </location>
</feature>
<protein>
    <submittedName>
        <fullName evidence="2">Uncharacterized protein</fullName>
    </submittedName>
</protein>
<evidence type="ECO:0000313" key="2">
    <source>
        <dbReference type="EMBL" id="MBO8464823.1"/>
    </source>
</evidence>
<feature type="signal peptide" evidence="1">
    <location>
        <begin position="1"/>
        <end position="20"/>
    </location>
</feature>
<name>A0A9D9N8V5_9BACT</name>
<gene>
    <name evidence="2" type="ORF">IAB93_02350</name>
</gene>
<sequence>MKMRLLFSLLSLLVSISALAQTKVQDTFYGVKIRSCYDDLKASEDLREIIRDIYKYDNWGYRHAYDWVDGEKERLRFPRMLFGGRTWDYCEYYFNNDMEFYQIRFYSGKTEPETTRSMYDSLQKDLLKKYDGQNGIDINEDSEWEDDLAISTTFTGNNGMTCELKYSYEAANNGKMYYYCLLYYYDPEMKEAAKYAYMEEL</sequence>
<accession>A0A9D9N8V5</accession>